<accession>A0ABU3R344</accession>
<protein>
    <submittedName>
        <fullName evidence="5">MarR family transcriptional regulator</fullName>
    </submittedName>
</protein>
<dbReference type="SMART" id="SM00347">
    <property type="entry name" value="HTH_MARR"/>
    <property type="match status" value="1"/>
</dbReference>
<dbReference type="InterPro" id="IPR039422">
    <property type="entry name" value="MarR/SlyA-like"/>
</dbReference>
<keyword evidence="3" id="KW-0804">Transcription</keyword>
<gene>
    <name evidence="5" type="ORF">RT723_14070</name>
</gene>
<evidence type="ECO:0000256" key="1">
    <source>
        <dbReference type="ARBA" id="ARBA00023015"/>
    </source>
</evidence>
<dbReference type="InterPro" id="IPR036390">
    <property type="entry name" value="WH_DNA-bd_sf"/>
</dbReference>
<sequence length="96" mass="10983">MIEGCTGQKLADFMGRDKAQINRLIKELVSQELIVKEENENDKRSQFLVLSATGREIMQMFKTIEKRVFSQMVGDISAEKIDTFIEVTQKLKSNLA</sequence>
<keyword evidence="2" id="KW-0238">DNA-binding</keyword>
<reference evidence="5 6" key="1">
    <citation type="submission" date="2023-10" db="EMBL/GenBank/DDBJ databases">
        <title>Psychrosphaera aquimaarina strain SW33 isolated from seawater.</title>
        <authorList>
            <person name="Bayburt H."/>
            <person name="Kim J.M."/>
            <person name="Choi B.J."/>
            <person name="Jeon C.O."/>
        </authorList>
    </citation>
    <scope>NUCLEOTIDE SEQUENCE [LARGE SCALE GENOMIC DNA]</scope>
    <source>
        <strain evidence="5 6">KCTC 52743</strain>
    </source>
</reference>
<dbReference type="PROSITE" id="PS50995">
    <property type="entry name" value="HTH_MARR_2"/>
    <property type="match status" value="1"/>
</dbReference>
<dbReference type="PANTHER" id="PTHR33164:SF43">
    <property type="entry name" value="HTH-TYPE TRANSCRIPTIONAL REPRESSOR YETL"/>
    <property type="match status" value="1"/>
</dbReference>
<evidence type="ECO:0000313" key="5">
    <source>
        <dbReference type="EMBL" id="MDU0114097.1"/>
    </source>
</evidence>
<feature type="domain" description="HTH marR-type" evidence="4">
    <location>
        <begin position="1"/>
        <end position="93"/>
    </location>
</feature>
<dbReference type="InterPro" id="IPR023187">
    <property type="entry name" value="Tscrpt_reg_MarR-type_CS"/>
</dbReference>
<evidence type="ECO:0000259" key="4">
    <source>
        <dbReference type="PROSITE" id="PS50995"/>
    </source>
</evidence>
<evidence type="ECO:0000313" key="6">
    <source>
        <dbReference type="Proteomes" id="UP001257914"/>
    </source>
</evidence>
<dbReference type="RefSeq" id="WP_315947691.1">
    <property type="nucleotide sequence ID" value="NZ_JAWCUA010000010.1"/>
</dbReference>
<dbReference type="InterPro" id="IPR036388">
    <property type="entry name" value="WH-like_DNA-bd_sf"/>
</dbReference>
<dbReference type="Gene3D" id="1.10.10.10">
    <property type="entry name" value="Winged helix-like DNA-binding domain superfamily/Winged helix DNA-binding domain"/>
    <property type="match status" value="1"/>
</dbReference>
<dbReference type="SUPFAM" id="SSF46785">
    <property type="entry name" value="Winged helix' DNA-binding domain"/>
    <property type="match status" value="1"/>
</dbReference>
<dbReference type="Proteomes" id="UP001257914">
    <property type="component" value="Unassembled WGS sequence"/>
</dbReference>
<name>A0ABU3R344_9GAMM</name>
<dbReference type="EMBL" id="JAWCUA010000010">
    <property type="protein sequence ID" value="MDU0114097.1"/>
    <property type="molecule type" value="Genomic_DNA"/>
</dbReference>
<organism evidence="5 6">
    <name type="scientific">Psychrosphaera aquimarina</name>
    <dbReference type="NCBI Taxonomy" id="2044854"/>
    <lineage>
        <taxon>Bacteria</taxon>
        <taxon>Pseudomonadati</taxon>
        <taxon>Pseudomonadota</taxon>
        <taxon>Gammaproteobacteria</taxon>
        <taxon>Alteromonadales</taxon>
        <taxon>Pseudoalteromonadaceae</taxon>
        <taxon>Psychrosphaera</taxon>
    </lineage>
</organism>
<dbReference type="Pfam" id="PF01047">
    <property type="entry name" value="MarR"/>
    <property type="match status" value="1"/>
</dbReference>
<evidence type="ECO:0000256" key="3">
    <source>
        <dbReference type="ARBA" id="ARBA00023163"/>
    </source>
</evidence>
<evidence type="ECO:0000256" key="2">
    <source>
        <dbReference type="ARBA" id="ARBA00023125"/>
    </source>
</evidence>
<dbReference type="PROSITE" id="PS01117">
    <property type="entry name" value="HTH_MARR_1"/>
    <property type="match status" value="1"/>
</dbReference>
<keyword evidence="6" id="KW-1185">Reference proteome</keyword>
<dbReference type="PANTHER" id="PTHR33164">
    <property type="entry name" value="TRANSCRIPTIONAL REGULATOR, MARR FAMILY"/>
    <property type="match status" value="1"/>
</dbReference>
<keyword evidence="1" id="KW-0805">Transcription regulation</keyword>
<dbReference type="InterPro" id="IPR000835">
    <property type="entry name" value="HTH_MarR-typ"/>
</dbReference>
<comment type="caution">
    <text evidence="5">The sequence shown here is derived from an EMBL/GenBank/DDBJ whole genome shotgun (WGS) entry which is preliminary data.</text>
</comment>
<proteinExistence type="predicted"/>